<dbReference type="RefSeq" id="WP_034358530.1">
    <property type="nucleotide sequence ID" value="NZ_JHAC01000038.1"/>
</dbReference>
<gene>
    <name evidence="1" type="ORF">DEIPH_ctg040orf0095</name>
</gene>
<proteinExistence type="predicted"/>
<name>A0A016QNG1_9DEIO</name>
<evidence type="ECO:0000313" key="2">
    <source>
        <dbReference type="Proteomes" id="UP000020492"/>
    </source>
</evidence>
<sequence length="171" mass="18385">MKLAFRDAVAQTLPSEARLHAWLAALPGRDWENLAGLFAAVLPELDAVLALPGGHPLAHALAHARGIPVLDALSSPRPEIPEQPADSARAEVALVTGYLTDGLPELEALLRAERRGLRVLAVASAIERTDARGRTRLELQALPVQAAVQLAETPGGLTFERRTPRRWPKVS</sequence>
<protein>
    <submittedName>
        <fullName evidence="1">Uncharacterized protein</fullName>
    </submittedName>
</protein>
<accession>A0A016QNG1</accession>
<reference evidence="1 2" key="1">
    <citation type="submission" date="2014-03" db="EMBL/GenBank/DDBJ databases">
        <title>Draft genome sequence of Deinococcus phoenicis 1P10ME.</title>
        <authorList>
            <person name="Stepanov V.G."/>
            <person name="Vaishampayan P."/>
            <person name="Venkateswaran K."/>
            <person name="Fox G.E."/>
        </authorList>
    </citation>
    <scope>NUCLEOTIDE SEQUENCE [LARGE SCALE GENOMIC DNA]</scope>
    <source>
        <strain evidence="1 2">1P10ME</strain>
    </source>
</reference>
<dbReference type="EMBL" id="JHAC01000038">
    <property type="protein sequence ID" value="EYB67516.1"/>
    <property type="molecule type" value="Genomic_DNA"/>
</dbReference>
<evidence type="ECO:0000313" key="1">
    <source>
        <dbReference type="EMBL" id="EYB67516.1"/>
    </source>
</evidence>
<dbReference type="OrthoDB" id="68589at2"/>
<keyword evidence="2" id="KW-1185">Reference proteome</keyword>
<dbReference type="AlphaFoldDB" id="A0A016QNG1"/>
<dbReference type="Proteomes" id="UP000020492">
    <property type="component" value="Unassembled WGS sequence"/>
</dbReference>
<dbReference type="PATRIC" id="fig|1476583.3.peg.2503"/>
<organism evidence="1 2">
    <name type="scientific">Deinococcus phoenicis</name>
    <dbReference type="NCBI Taxonomy" id="1476583"/>
    <lineage>
        <taxon>Bacteria</taxon>
        <taxon>Thermotogati</taxon>
        <taxon>Deinococcota</taxon>
        <taxon>Deinococci</taxon>
        <taxon>Deinococcales</taxon>
        <taxon>Deinococcaceae</taxon>
        <taxon>Deinococcus</taxon>
    </lineage>
</organism>
<comment type="caution">
    <text evidence="1">The sequence shown here is derived from an EMBL/GenBank/DDBJ whole genome shotgun (WGS) entry which is preliminary data.</text>
</comment>